<proteinExistence type="predicted"/>
<dbReference type="GO" id="GO:0016853">
    <property type="term" value="F:isomerase activity"/>
    <property type="evidence" value="ECO:0007669"/>
    <property type="project" value="UniProtKB-KW"/>
</dbReference>
<evidence type="ECO:0000256" key="2">
    <source>
        <dbReference type="ARBA" id="ARBA00022748"/>
    </source>
</evidence>
<dbReference type="AlphaFoldDB" id="A0A840WE66"/>
<dbReference type="InterPro" id="IPR050553">
    <property type="entry name" value="Thioredoxin_ResA/DsbE_sf"/>
</dbReference>
<name>A0A840WE66_9ACTN</name>
<dbReference type="PROSITE" id="PS00194">
    <property type="entry name" value="THIOREDOXIN_1"/>
    <property type="match status" value="1"/>
</dbReference>
<dbReference type="Pfam" id="PF08534">
    <property type="entry name" value="Redoxin"/>
    <property type="match status" value="1"/>
</dbReference>
<dbReference type="PROSITE" id="PS51352">
    <property type="entry name" value="THIOREDOXIN_2"/>
    <property type="match status" value="1"/>
</dbReference>
<dbReference type="Gene3D" id="3.40.30.10">
    <property type="entry name" value="Glutaredoxin"/>
    <property type="match status" value="1"/>
</dbReference>
<comment type="subcellular location">
    <subcellularLocation>
        <location evidence="1">Cell envelope</location>
    </subcellularLocation>
</comment>
<dbReference type="PANTHER" id="PTHR42852">
    <property type="entry name" value="THIOL:DISULFIDE INTERCHANGE PROTEIN DSBE"/>
    <property type="match status" value="1"/>
</dbReference>
<feature type="signal peptide" evidence="3">
    <location>
        <begin position="1"/>
        <end position="28"/>
    </location>
</feature>
<dbReference type="InterPro" id="IPR036249">
    <property type="entry name" value="Thioredoxin-like_sf"/>
</dbReference>
<feature type="domain" description="Thioredoxin" evidence="4">
    <location>
        <begin position="45"/>
        <end position="182"/>
    </location>
</feature>
<comment type="caution">
    <text evidence="5">The sequence shown here is derived from an EMBL/GenBank/DDBJ whole genome shotgun (WGS) entry which is preliminary data.</text>
</comment>
<evidence type="ECO:0000259" key="4">
    <source>
        <dbReference type="PROSITE" id="PS51352"/>
    </source>
</evidence>
<dbReference type="SUPFAM" id="SSF52833">
    <property type="entry name" value="Thioredoxin-like"/>
    <property type="match status" value="1"/>
</dbReference>
<keyword evidence="2" id="KW-0201">Cytochrome c-type biogenesis</keyword>
<dbReference type="InterPro" id="IPR017937">
    <property type="entry name" value="Thioredoxin_CS"/>
</dbReference>
<keyword evidence="5" id="KW-0413">Isomerase</keyword>
<sequence length="182" mass="18166">MTTLSSTTRGPRRAAATIALLTAVLVGAAACATSESAGSDGPSASPAPAQAEPVTLATLEGEEVTVPADKPAVMFFFTVNCGSCAQGAAALGEAHAQAAEQADFLAVDIDPNEPAEYITELLDTVQAADVPAATDTDGALSSTYEVTALGTLLIATPDGQVAYRATDPSAEQILAALEEVGA</sequence>
<keyword evidence="6" id="KW-1185">Reference proteome</keyword>
<dbReference type="Proteomes" id="UP000579647">
    <property type="component" value="Unassembled WGS sequence"/>
</dbReference>
<dbReference type="GO" id="GO:0016491">
    <property type="term" value="F:oxidoreductase activity"/>
    <property type="evidence" value="ECO:0007669"/>
    <property type="project" value="InterPro"/>
</dbReference>
<organism evidence="5 6">
    <name type="scientific">Nocardiopsis metallicus</name>
    <dbReference type="NCBI Taxonomy" id="179819"/>
    <lineage>
        <taxon>Bacteria</taxon>
        <taxon>Bacillati</taxon>
        <taxon>Actinomycetota</taxon>
        <taxon>Actinomycetes</taxon>
        <taxon>Streptosporangiales</taxon>
        <taxon>Nocardiopsidaceae</taxon>
        <taxon>Nocardiopsis</taxon>
    </lineage>
</organism>
<dbReference type="GO" id="GO:0017004">
    <property type="term" value="P:cytochrome complex assembly"/>
    <property type="evidence" value="ECO:0007669"/>
    <property type="project" value="UniProtKB-KW"/>
</dbReference>
<dbReference type="PANTHER" id="PTHR42852:SF17">
    <property type="entry name" value="THIOREDOXIN-LIKE PROTEIN HI_1115"/>
    <property type="match status" value="1"/>
</dbReference>
<evidence type="ECO:0000313" key="5">
    <source>
        <dbReference type="EMBL" id="MBB5491301.1"/>
    </source>
</evidence>
<reference evidence="5 6" key="1">
    <citation type="submission" date="2020-08" db="EMBL/GenBank/DDBJ databases">
        <title>Sequencing the genomes of 1000 actinobacteria strains.</title>
        <authorList>
            <person name="Klenk H.-P."/>
        </authorList>
    </citation>
    <scope>NUCLEOTIDE SEQUENCE [LARGE SCALE GENOMIC DNA]</scope>
    <source>
        <strain evidence="5 6">DSM 44598</strain>
    </source>
</reference>
<dbReference type="InterPro" id="IPR013766">
    <property type="entry name" value="Thioredoxin_domain"/>
</dbReference>
<feature type="chain" id="PRO_5038689384" evidence="3">
    <location>
        <begin position="29"/>
        <end position="182"/>
    </location>
</feature>
<dbReference type="EMBL" id="JACHDO010000001">
    <property type="protein sequence ID" value="MBB5491301.1"/>
    <property type="molecule type" value="Genomic_DNA"/>
</dbReference>
<dbReference type="GO" id="GO:0030313">
    <property type="term" value="C:cell envelope"/>
    <property type="evidence" value="ECO:0007669"/>
    <property type="project" value="UniProtKB-SubCell"/>
</dbReference>
<dbReference type="InterPro" id="IPR013740">
    <property type="entry name" value="Redoxin"/>
</dbReference>
<dbReference type="RefSeq" id="WP_017611612.1">
    <property type="nucleotide sequence ID" value="NZ_BAAAKM010000077.1"/>
</dbReference>
<evidence type="ECO:0000256" key="3">
    <source>
        <dbReference type="SAM" id="SignalP"/>
    </source>
</evidence>
<keyword evidence="3" id="KW-0732">Signal</keyword>
<accession>A0A840WE66</accession>
<evidence type="ECO:0000313" key="6">
    <source>
        <dbReference type="Proteomes" id="UP000579647"/>
    </source>
</evidence>
<protein>
    <submittedName>
        <fullName evidence="5">Thiol-disulfide isomerase/thioredoxin</fullName>
    </submittedName>
</protein>
<gene>
    <name evidence="5" type="ORF">HNR07_002438</name>
</gene>
<evidence type="ECO:0000256" key="1">
    <source>
        <dbReference type="ARBA" id="ARBA00004196"/>
    </source>
</evidence>